<feature type="transmembrane region" description="Helical" evidence="10">
    <location>
        <begin position="50"/>
        <end position="71"/>
    </location>
</feature>
<protein>
    <submittedName>
        <fullName evidence="14">Oxytocin receptor-like</fullName>
    </submittedName>
</protein>
<feature type="region of interest" description="Disordered" evidence="11">
    <location>
        <begin position="398"/>
        <end position="431"/>
    </location>
</feature>
<dbReference type="PANTHER" id="PTHR24241">
    <property type="entry name" value="NEUROPEPTIDE RECEPTOR-RELATED G-PROTEIN COUPLED RECEPTOR"/>
    <property type="match status" value="1"/>
</dbReference>
<dbReference type="PROSITE" id="PS50262">
    <property type="entry name" value="G_PROTEIN_RECEP_F1_2"/>
    <property type="match status" value="1"/>
</dbReference>
<dbReference type="GO" id="GO:0005000">
    <property type="term" value="F:vasopressin receptor activity"/>
    <property type="evidence" value="ECO:0007669"/>
    <property type="project" value="InterPro"/>
</dbReference>
<reference evidence="14" key="1">
    <citation type="submission" date="2025-08" db="UniProtKB">
        <authorList>
            <consortium name="RefSeq"/>
        </authorList>
    </citation>
    <scope>IDENTIFICATION</scope>
    <source>
        <tissue evidence="14">Sperm</tissue>
    </source>
</reference>
<evidence type="ECO:0000256" key="2">
    <source>
        <dbReference type="ARBA" id="ARBA00022475"/>
    </source>
</evidence>
<dbReference type="Gene3D" id="1.20.1070.10">
    <property type="entry name" value="Rhodopsin 7-helix transmembrane proteins"/>
    <property type="match status" value="1"/>
</dbReference>
<dbReference type="InterPro" id="IPR017452">
    <property type="entry name" value="GPCR_Rhodpsn_7TM"/>
</dbReference>
<evidence type="ECO:0000256" key="7">
    <source>
        <dbReference type="ARBA" id="ARBA00023170"/>
    </source>
</evidence>
<evidence type="ECO:0000256" key="1">
    <source>
        <dbReference type="ARBA" id="ARBA00004651"/>
    </source>
</evidence>
<proteinExistence type="inferred from homology"/>
<dbReference type="GO" id="GO:0045907">
    <property type="term" value="P:positive regulation of vasoconstriction"/>
    <property type="evidence" value="ECO:0007669"/>
    <property type="project" value="TreeGrafter"/>
</dbReference>
<accession>A0AAJ7T322</accession>
<feature type="compositionally biased region" description="Low complexity" evidence="11">
    <location>
        <begin position="405"/>
        <end position="416"/>
    </location>
</feature>
<keyword evidence="7 10" id="KW-0675">Receptor</keyword>
<feature type="transmembrane region" description="Helical" evidence="10">
    <location>
        <begin position="209"/>
        <end position="237"/>
    </location>
</feature>
<dbReference type="RefSeq" id="XP_032809939.1">
    <property type="nucleotide sequence ID" value="XM_032954048.1"/>
</dbReference>
<evidence type="ECO:0000256" key="3">
    <source>
        <dbReference type="ARBA" id="ARBA00022692"/>
    </source>
</evidence>
<feature type="transmembrane region" description="Helical" evidence="10">
    <location>
        <begin position="124"/>
        <end position="146"/>
    </location>
</feature>
<feature type="domain" description="G-protein coupled receptors family 1 profile" evidence="12">
    <location>
        <begin position="63"/>
        <end position="340"/>
    </location>
</feature>
<dbReference type="Pfam" id="PF00001">
    <property type="entry name" value="7tm_1"/>
    <property type="match status" value="1"/>
</dbReference>
<keyword evidence="9 10" id="KW-0807">Transducer</keyword>
<comment type="subcellular location">
    <subcellularLocation>
        <location evidence="1 10">Cell membrane</location>
        <topology evidence="1 10">Multi-pass membrane protein</topology>
    </subcellularLocation>
</comment>
<feature type="transmembrane region" description="Helical" evidence="10">
    <location>
        <begin position="167"/>
        <end position="189"/>
    </location>
</feature>
<sequence>MDLAPWRNASRTPRHHNVSHAAPNAADRPEDAAAAAAAAARDERLAAAEIALLAAIVAVAIAGNGSVLLALSRTRRKASRMNLFVKHLSVADLAVAAFQVLPQLSWDVTFRFRGPDALCRLVKYLQVVGMFASTYVLIAMTVDRYLAICHPLSTLRRRGEPRKQAHAMVACAWALSALLSTPQVVIFSLREVEEGVFDCWADFGQPWGMRAYVTWITVSVYVAPVVILAACYGAILLEICRNLRLKTRGRYPKDPRGSQSQSPVCSRVSSVRCISRAKVRTIKMTLVIIVVYVVCWTPFFVIQMWAAWDETAPDDDSSDPTYTIVMLLSSLNSCTNPWIYMSFSGHLLEEVMSCCRQARCATACRRQQRRRRCRTPTRRGAGSPNTEHVVVYALSPAPTQCRSSPATAAGGTATPPETRRSAAPLWSPALP</sequence>
<evidence type="ECO:0000256" key="8">
    <source>
        <dbReference type="ARBA" id="ARBA00023180"/>
    </source>
</evidence>
<dbReference type="PANTHER" id="PTHR24241:SF18">
    <property type="entry name" value="VASOPRESSIN V1B RECEPTOR"/>
    <property type="match status" value="1"/>
</dbReference>
<dbReference type="PRINTS" id="PR00896">
    <property type="entry name" value="VASOPRESSINR"/>
</dbReference>
<dbReference type="PRINTS" id="PR00237">
    <property type="entry name" value="GPCRRHODOPSN"/>
</dbReference>
<keyword evidence="6 10" id="KW-0472">Membrane</keyword>
<keyword evidence="13" id="KW-1185">Reference proteome</keyword>
<keyword evidence="5 10" id="KW-0297">G-protein coupled receptor</keyword>
<evidence type="ECO:0000256" key="9">
    <source>
        <dbReference type="ARBA" id="ARBA00023224"/>
    </source>
</evidence>
<gene>
    <name evidence="14" type="primary">LOC116942315</name>
</gene>
<evidence type="ECO:0000256" key="4">
    <source>
        <dbReference type="ARBA" id="ARBA00022989"/>
    </source>
</evidence>
<evidence type="ECO:0000259" key="12">
    <source>
        <dbReference type="PROSITE" id="PS50262"/>
    </source>
</evidence>
<feature type="transmembrane region" description="Helical" evidence="10">
    <location>
        <begin position="320"/>
        <end position="340"/>
    </location>
</feature>
<keyword evidence="4 10" id="KW-1133">Transmembrane helix</keyword>
<feature type="region of interest" description="Disordered" evidence="11">
    <location>
        <begin position="1"/>
        <end position="28"/>
    </location>
</feature>
<dbReference type="SUPFAM" id="SSF81321">
    <property type="entry name" value="Family A G protein-coupled receptor-like"/>
    <property type="match status" value="1"/>
</dbReference>
<dbReference type="GO" id="GO:0005886">
    <property type="term" value="C:plasma membrane"/>
    <property type="evidence" value="ECO:0007669"/>
    <property type="project" value="UniProtKB-SubCell"/>
</dbReference>
<evidence type="ECO:0000256" key="10">
    <source>
        <dbReference type="RuleBase" id="RU046427"/>
    </source>
</evidence>
<dbReference type="AlphaFoldDB" id="A0AAJ7T322"/>
<name>A0AAJ7T322_PETMA</name>
<organism evidence="13 14">
    <name type="scientific">Petromyzon marinus</name>
    <name type="common">Sea lamprey</name>
    <dbReference type="NCBI Taxonomy" id="7757"/>
    <lineage>
        <taxon>Eukaryota</taxon>
        <taxon>Metazoa</taxon>
        <taxon>Chordata</taxon>
        <taxon>Craniata</taxon>
        <taxon>Vertebrata</taxon>
        <taxon>Cyclostomata</taxon>
        <taxon>Hyperoartia</taxon>
        <taxon>Petromyzontiformes</taxon>
        <taxon>Petromyzontidae</taxon>
        <taxon>Petromyzon</taxon>
    </lineage>
</organism>
<dbReference type="GO" id="GO:0001992">
    <property type="term" value="P:regulation of systemic arterial blood pressure by vasopressin"/>
    <property type="evidence" value="ECO:0007669"/>
    <property type="project" value="TreeGrafter"/>
</dbReference>
<dbReference type="PROSITE" id="PS00237">
    <property type="entry name" value="G_PROTEIN_RECEP_F1_1"/>
    <property type="match status" value="1"/>
</dbReference>
<dbReference type="KEGG" id="pmrn:116942315"/>
<dbReference type="InterPro" id="IPR001817">
    <property type="entry name" value="Vasoprsn_rcpt"/>
</dbReference>
<feature type="transmembrane region" description="Helical" evidence="10">
    <location>
        <begin position="286"/>
        <end position="308"/>
    </location>
</feature>
<dbReference type="Proteomes" id="UP001318040">
    <property type="component" value="Chromosome 14"/>
</dbReference>
<feature type="transmembrane region" description="Helical" evidence="10">
    <location>
        <begin position="83"/>
        <end position="104"/>
    </location>
</feature>
<keyword evidence="2" id="KW-1003">Cell membrane</keyword>
<comment type="similarity">
    <text evidence="10">Belongs to the G-protein coupled receptor 1 family. Vasopressin/oxytocin receptor subfamily.</text>
</comment>
<keyword evidence="3 10" id="KW-0812">Transmembrane</keyword>
<evidence type="ECO:0000256" key="11">
    <source>
        <dbReference type="SAM" id="MobiDB-lite"/>
    </source>
</evidence>
<keyword evidence="8 10" id="KW-0325">Glycoprotein</keyword>
<dbReference type="GO" id="GO:0032870">
    <property type="term" value="P:cellular response to hormone stimulus"/>
    <property type="evidence" value="ECO:0007669"/>
    <property type="project" value="TreeGrafter"/>
</dbReference>
<dbReference type="InterPro" id="IPR000276">
    <property type="entry name" value="GPCR_Rhodpsn"/>
</dbReference>
<evidence type="ECO:0000256" key="6">
    <source>
        <dbReference type="ARBA" id="ARBA00023136"/>
    </source>
</evidence>
<dbReference type="GO" id="GO:0042277">
    <property type="term" value="F:peptide binding"/>
    <property type="evidence" value="ECO:0007669"/>
    <property type="project" value="TreeGrafter"/>
</dbReference>
<evidence type="ECO:0000313" key="13">
    <source>
        <dbReference type="Proteomes" id="UP001318040"/>
    </source>
</evidence>
<evidence type="ECO:0000313" key="14">
    <source>
        <dbReference type="RefSeq" id="XP_032809939.1"/>
    </source>
</evidence>
<evidence type="ECO:0000256" key="5">
    <source>
        <dbReference type="ARBA" id="ARBA00023040"/>
    </source>
</evidence>